<evidence type="ECO:0000256" key="1">
    <source>
        <dbReference type="SAM" id="Coils"/>
    </source>
</evidence>
<name>A0A7C4BBT0_THEPE</name>
<protein>
    <submittedName>
        <fullName evidence="2">Uncharacterized protein</fullName>
    </submittedName>
</protein>
<keyword evidence="1" id="KW-0175">Coiled coil</keyword>
<evidence type="ECO:0000313" key="2">
    <source>
        <dbReference type="EMBL" id="HGI44074.1"/>
    </source>
</evidence>
<accession>A0A7C4BBT0</accession>
<dbReference type="AlphaFoldDB" id="A0A7C4BBT0"/>
<comment type="caution">
    <text evidence="2">The sequence shown here is derived from an EMBL/GenBank/DDBJ whole genome shotgun (WGS) entry which is preliminary data.</text>
</comment>
<organism evidence="2">
    <name type="scientific">Thermofilum pendens</name>
    <dbReference type="NCBI Taxonomy" id="2269"/>
    <lineage>
        <taxon>Archaea</taxon>
        <taxon>Thermoproteota</taxon>
        <taxon>Thermoprotei</taxon>
        <taxon>Thermofilales</taxon>
        <taxon>Thermofilaceae</taxon>
        <taxon>Thermofilum</taxon>
    </lineage>
</organism>
<reference evidence="2" key="1">
    <citation type="journal article" date="2020" name="mSystems">
        <title>Genome- and Community-Level Interaction Insights into Carbon Utilization and Element Cycling Functions of Hydrothermarchaeota in Hydrothermal Sediment.</title>
        <authorList>
            <person name="Zhou Z."/>
            <person name="Liu Y."/>
            <person name="Xu W."/>
            <person name="Pan J."/>
            <person name="Luo Z.H."/>
            <person name="Li M."/>
        </authorList>
    </citation>
    <scope>NUCLEOTIDE SEQUENCE [LARGE SCALE GENOMIC DNA]</scope>
    <source>
        <strain evidence="2">SpSt-735</strain>
    </source>
</reference>
<dbReference type="EMBL" id="DTFI01000185">
    <property type="protein sequence ID" value="HGI44074.1"/>
    <property type="molecule type" value="Genomic_DNA"/>
</dbReference>
<sequence length="356" mass="40238">MDARYLAAALLAVALVSLVAAFVLLQRLSELSRELVELEKALREAEALREQLLEELRRLEEQVARREQAAGSGQSSAGPGGVRAIAYILPSRACTPLWRERYGDRIYFYAYANLSEYREVVEEDFEAISLVYNTVIVVVPAEDTPLYFSNLRVVDELASRRGLRVLWALFPKWKYGAEEDYLKPGTEMNRLVLQVMSFLSRLNSTWKIAVWYGWRCRLNASDLLSFYSALPTELKPYYAAWIDQPYAEVVRTLAEHEPPFLVVTELYSEEALAGYSGLLERQLVVTGYPGASSPEEWLRGLCRKLQLIKSGEGVGIWVFYDIGDGHGECYAAYRPEWGAIPDPFSQRVVSLAGKPG</sequence>
<dbReference type="PANTHER" id="PTHR35882">
    <property type="entry name" value="PELA"/>
    <property type="match status" value="1"/>
</dbReference>
<dbReference type="PANTHER" id="PTHR35882:SF2">
    <property type="entry name" value="PELA"/>
    <property type="match status" value="1"/>
</dbReference>
<proteinExistence type="predicted"/>
<feature type="coiled-coil region" evidence="1">
    <location>
        <begin position="21"/>
        <end position="69"/>
    </location>
</feature>
<gene>
    <name evidence="2" type="ORF">ENV17_06800</name>
</gene>